<reference evidence="3 4" key="1">
    <citation type="journal article" date="2016" name="PLoS ONE">
        <title>Comparative Genomics Analysis of Streptococcus tigurinus Strains Identifies Genetic Elements Specifically and Uniquely Present in Highly Virulent Strains.</title>
        <authorList>
            <person name="Diene S.M."/>
            <person name="Francois P."/>
            <person name="Zbinden A."/>
            <person name="Entenza J.M."/>
            <person name="Resch G."/>
        </authorList>
    </citation>
    <scope>NUCLEOTIDE SEQUENCE [LARGE SCALE GENOMIC DNA]</scope>
    <source>
        <strain evidence="3 4">859</strain>
    </source>
</reference>
<dbReference type="InterPro" id="IPR008841">
    <property type="entry name" value="Siphovirus-type_tail_N"/>
</dbReference>
<dbReference type="AlphaFoldDB" id="A0A1X0WYE5"/>
<comment type="caution">
    <text evidence="3">The sequence shown here is derived from an EMBL/GenBank/DDBJ whole genome shotgun (WGS) entry which is preliminary data.</text>
</comment>
<proteinExistence type="predicted"/>
<dbReference type="EMBL" id="LNVH01000007">
    <property type="protein sequence ID" value="ORJ31782.1"/>
    <property type="molecule type" value="Genomic_DNA"/>
</dbReference>
<feature type="domain" description="Siphovirus-type tail component RIFT-related" evidence="1">
    <location>
        <begin position="18"/>
        <end position="120"/>
    </location>
</feature>
<gene>
    <name evidence="3" type="ORF">ATE37_07055</name>
</gene>
<name>A0A1X0WYE5_STROR</name>
<sequence>MTKTMVFNGVDMSRFIKIKDIIRPIGNKRSVTFDNAPSLGVNIQQVKRGEKEHTIKFDMIERDGEALERLKHELAGVLNVLEPVKVVYGDEPDKYYMGLPVDEITPENLTRWFQRSEFKLVIPDGVAHSIAYKKFDSVANATEIGNKMVFDLVNNGTVPANPIVRVKHNADNGYIGIANNTGSFEIGNSEDAFAEPSQKSEMLLNYRDNEISNGFIKALKNQAVTNDNTEYVVGTAEMVNLWDRSHIRLKDLRGETKLHNYATSLSWDIPANSAKTTGSLDDYLWWRQVFWAEANSQYGFIKITVSDTAGKFLYGVETFKRNLSSDCEYNFFVSDGNGGYRILGRWRFDGTTTADRNPFSVAKGWSDLKRNDDRIQVFYGGSHSTFIIPEIKGKKSARIHVTIGAYRDHPMVSHMYLDGFYYRKDFVTQTRDIPNRFTTGSNVVINSEDDTVYIDDIAKASEVVDGSQWLSIPPGNSKLELYFSSFIKKHPTVTIEFEERWL</sequence>
<evidence type="ECO:0000259" key="1">
    <source>
        <dbReference type="Pfam" id="PF05709"/>
    </source>
</evidence>
<dbReference type="Proteomes" id="UP000192532">
    <property type="component" value="Unassembled WGS sequence"/>
</dbReference>
<feature type="domain" description="Siphovirus-type tail component C-terminal" evidence="2">
    <location>
        <begin position="433"/>
        <end position="501"/>
    </location>
</feature>
<evidence type="ECO:0000259" key="2">
    <source>
        <dbReference type="Pfam" id="PF22768"/>
    </source>
</evidence>
<dbReference type="Gene3D" id="2.40.30.200">
    <property type="match status" value="1"/>
</dbReference>
<protein>
    <submittedName>
        <fullName evidence="3">Phage tail protein</fullName>
    </submittedName>
</protein>
<dbReference type="NCBIfam" id="TIGR01633">
    <property type="entry name" value="phi3626_gp14_N"/>
    <property type="match status" value="1"/>
</dbReference>
<dbReference type="InterPro" id="IPR054738">
    <property type="entry name" value="Siphovirus-type_tail_C"/>
</dbReference>
<dbReference type="InterPro" id="IPR006520">
    <property type="entry name" value="Dit_BPSPP_N"/>
</dbReference>
<dbReference type="RefSeq" id="WP_084868785.1">
    <property type="nucleotide sequence ID" value="NZ_LNVH01000007.1"/>
</dbReference>
<dbReference type="Pfam" id="PF22768">
    <property type="entry name" value="SPP1_Dit"/>
    <property type="match status" value="1"/>
</dbReference>
<evidence type="ECO:0000313" key="4">
    <source>
        <dbReference type="Proteomes" id="UP000192532"/>
    </source>
</evidence>
<dbReference type="Pfam" id="PF05709">
    <property type="entry name" value="Sipho_tail"/>
    <property type="match status" value="1"/>
</dbReference>
<accession>A0A1X0WYE5</accession>
<organism evidence="3 4">
    <name type="scientific">Streptococcus oralis subsp. tigurinus</name>
    <dbReference type="NCBI Taxonomy" id="1077464"/>
    <lineage>
        <taxon>Bacteria</taxon>
        <taxon>Bacillati</taxon>
        <taxon>Bacillota</taxon>
        <taxon>Bacilli</taxon>
        <taxon>Lactobacillales</taxon>
        <taxon>Streptococcaceae</taxon>
        <taxon>Streptococcus</taxon>
    </lineage>
</organism>
<evidence type="ECO:0000313" key="3">
    <source>
        <dbReference type="EMBL" id="ORJ31782.1"/>
    </source>
</evidence>